<feature type="chain" id="PRO_5014351784" description="Peptidase M23" evidence="2">
    <location>
        <begin position="21"/>
        <end position="55"/>
    </location>
</feature>
<dbReference type="EMBL" id="CP010705">
    <property type="protein sequence ID" value="AUQ96241.1"/>
    <property type="molecule type" value="Genomic_DNA"/>
</dbReference>
<evidence type="ECO:0000313" key="3">
    <source>
        <dbReference type="EMBL" id="AUQ96241.1"/>
    </source>
</evidence>
<keyword evidence="2" id="KW-0732">Signal</keyword>
<accession>A0A2I7K0V3</accession>
<reference evidence="4 5" key="1">
    <citation type="journal article" date="2017" name="Front. Microbiol.">
        <title>Phaeobacter piscinae sp. nov., a species of the Roseobacter group and potential aquaculture probiont.</title>
        <authorList>
            <person name="Sonnenschein E.C."/>
            <person name="Phippen C.B.W."/>
            <person name="Nielsen K.F."/>
            <person name="Mateiu R.V."/>
            <person name="Melchiorsen J."/>
            <person name="Gram L."/>
            <person name="Overmann J."/>
            <person name="Freese H.M."/>
        </authorList>
    </citation>
    <scope>NUCLEOTIDE SEQUENCE [LARGE SCALE GENOMIC DNA]</scope>
    <source>
        <strain evidence="4 5">P88</strain>
    </source>
</reference>
<gene>
    <name evidence="3" type="ORF">PhaeoP66_03506</name>
    <name evidence="4" type="ORF">PhaeoP88_03456</name>
</gene>
<dbReference type="Proteomes" id="UP000236536">
    <property type="component" value="Chromosome"/>
</dbReference>
<evidence type="ECO:0000256" key="2">
    <source>
        <dbReference type="SAM" id="SignalP"/>
    </source>
</evidence>
<dbReference type="EMBL" id="CP010725">
    <property type="protein sequence ID" value="AUR00777.1"/>
    <property type="molecule type" value="Genomic_DNA"/>
</dbReference>
<organism evidence="4 5">
    <name type="scientific">Phaeobacter inhibens</name>
    <dbReference type="NCBI Taxonomy" id="221822"/>
    <lineage>
        <taxon>Bacteria</taxon>
        <taxon>Pseudomonadati</taxon>
        <taxon>Pseudomonadota</taxon>
        <taxon>Alphaproteobacteria</taxon>
        <taxon>Rhodobacterales</taxon>
        <taxon>Roseobacteraceae</taxon>
        <taxon>Phaeobacter</taxon>
    </lineage>
</organism>
<keyword evidence="1" id="KW-1133">Transmembrane helix</keyword>
<evidence type="ECO:0000256" key="1">
    <source>
        <dbReference type="SAM" id="Phobius"/>
    </source>
</evidence>
<keyword evidence="1" id="KW-0472">Membrane</keyword>
<feature type="signal peptide" evidence="2">
    <location>
        <begin position="1"/>
        <end position="20"/>
    </location>
</feature>
<reference evidence="3 6" key="3">
    <citation type="journal article" date="2017" name="Int. J. Syst. Evol. Microbiol.">
        <title>Adaptation of Surface-Associated Bacteria to the Open Ocean: A Genomically Distinct Subpopulation of Phaeobacter gallaeciensis Colonizes Pacific Mesozooplankton.</title>
        <authorList>
            <person name="Freese H.M."/>
            <person name="Methner A."/>
            <person name="Overmann J."/>
        </authorList>
    </citation>
    <scope>NUCLEOTIDE SEQUENCE [LARGE SCALE GENOMIC DNA]</scope>
    <source>
        <strain evidence="3 6">P66</strain>
    </source>
</reference>
<proteinExistence type="predicted"/>
<evidence type="ECO:0000313" key="6">
    <source>
        <dbReference type="Proteomes" id="UP000236536"/>
    </source>
</evidence>
<name>A0A2I7K0V3_9RHOB</name>
<evidence type="ECO:0000313" key="4">
    <source>
        <dbReference type="EMBL" id="AUR00777.1"/>
    </source>
</evidence>
<sequence length="55" mass="5817" precursor="true">MTPHPALFSLLILIGSPALAHSGAHVHPHGAETWLLAALVATVIIGCASLLWRRK</sequence>
<reference evidence="5 6" key="2">
    <citation type="journal article" date="2017" name="Genome Biol. Evol.">
        <title>Trajectories and Drivers of Genome Evolution in Surface-Associated Marine Phaeobacter.</title>
        <authorList>
            <person name="Freese H.M."/>
            <person name="Sikorski J."/>
            <person name="Bunk B."/>
            <person name="Scheuner C."/>
            <person name="Meier-Kolthoff J.P."/>
            <person name="Sproer C."/>
            <person name="Gram L."/>
            <person name="Overmann J."/>
        </authorList>
    </citation>
    <scope>NUCLEOTIDE SEQUENCE [LARGE SCALE GENOMIC DNA]</scope>
    <source>
        <strain evidence="3 6">P66</strain>
        <strain evidence="4 5">P88</strain>
    </source>
</reference>
<feature type="transmembrane region" description="Helical" evidence="1">
    <location>
        <begin position="32"/>
        <end position="52"/>
    </location>
</feature>
<keyword evidence="6" id="KW-1185">Reference proteome</keyword>
<dbReference type="AlphaFoldDB" id="A0A2I7K0V3"/>
<keyword evidence="1" id="KW-0812">Transmembrane</keyword>
<evidence type="ECO:0000313" key="5">
    <source>
        <dbReference type="Proteomes" id="UP000236447"/>
    </source>
</evidence>
<evidence type="ECO:0008006" key="7">
    <source>
        <dbReference type="Google" id="ProtNLM"/>
    </source>
</evidence>
<protein>
    <recommendedName>
        <fullName evidence="7">Peptidase M23</fullName>
    </recommendedName>
</protein>
<dbReference type="Proteomes" id="UP000236447">
    <property type="component" value="Chromosome"/>
</dbReference>